<keyword evidence="1 2" id="KW-0808">Transferase</keyword>
<keyword evidence="2" id="KW-0614">Plasmid</keyword>
<dbReference type="OrthoDB" id="5720311at2"/>
<reference evidence="2 3" key="1">
    <citation type="submission" date="2018-09" db="EMBL/GenBank/DDBJ databases">
        <title>Sphingomonas peninsula sp. nov., isolated from fildes peninsula, Antarctic soil.</title>
        <authorList>
            <person name="Yingchao G."/>
        </authorList>
    </citation>
    <scope>NUCLEOTIDE SEQUENCE [LARGE SCALE GENOMIC DNA]</scope>
    <source>
        <strain evidence="2 3">YZ-8</strain>
        <plasmid evidence="2 3">unnamed1</plasmid>
    </source>
</reference>
<sequence length="411" mass="44240">MAGGALEGIRVVDLTSVVVGPVATMFLADYGADVIKVEAPGGDLLRKLGGASKSGQLSPKFLHFNRNKRSIVLDLKQAESMAALRRLLETADVCVSNMRPKAMAKLGLSIEGLREINPAMIYCGLVGFGQGGRYRSKPAYDGIIQGAGGLTAIFEKSDGEPRFVPMTIADHTVGLIASQMITLALYKRQMTGASDAIEVPMFENMAAFVLSEHMGQLSFDPPRGEPGDLRVLDAGAKPVATKDGHICISANTDAQAFAMFRAIGQPDLCVDARFNSVKARYDNVSAYFALRESALLNKTTSEWIEIFDEADVPAGPSHTLESLFHDEHLNDVGLFQTRIHPTEGGIVDITLPNKSQALARTNYMLPPLQGEHTREILTELGYTAADIDSTFVSGSVAEPYAPVTKDTLKHA</sequence>
<dbReference type="Gene3D" id="3.30.1540.10">
    <property type="entry name" value="formyl-coa transferase, domain 3"/>
    <property type="match status" value="1"/>
</dbReference>
<proteinExistence type="predicted"/>
<dbReference type="InterPro" id="IPR023606">
    <property type="entry name" value="CoA-Trfase_III_dom_1_sf"/>
</dbReference>
<dbReference type="EMBL" id="CP032828">
    <property type="protein sequence ID" value="AYJ85446.1"/>
    <property type="molecule type" value="Genomic_DNA"/>
</dbReference>
<dbReference type="InterPro" id="IPR050483">
    <property type="entry name" value="CoA-transferase_III_domain"/>
</dbReference>
<dbReference type="InterPro" id="IPR044855">
    <property type="entry name" value="CoA-Trfase_III_dom3_sf"/>
</dbReference>
<evidence type="ECO:0000313" key="2">
    <source>
        <dbReference type="EMBL" id="AYJ85446.1"/>
    </source>
</evidence>
<dbReference type="AlphaFoldDB" id="A0A494THY5"/>
<dbReference type="InterPro" id="IPR003673">
    <property type="entry name" value="CoA-Trfase_fam_III"/>
</dbReference>
<name>A0A494THY5_SPHPE</name>
<accession>A0A494THY5</accession>
<dbReference type="KEGG" id="spha:D3Y57_02025"/>
<dbReference type="PANTHER" id="PTHR48207:SF4">
    <property type="entry name" value="BLL6097 PROTEIN"/>
    <property type="match status" value="1"/>
</dbReference>
<gene>
    <name evidence="2" type="ORF">D3Y57_02025</name>
</gene>
<geneLocation type="plasmid" evidence="2">
    <name>unnamed1</name>
</geneLocation>
<dbReference type="PANTHER" id="PTHR48207">
    <property type="entry name" value="SUCCINATE--HYDROXYMETHYLGLUTARATE COA-TRANSFERASE"/>
    <property type="match status" value="1"/>
</dbReference>
<dbReference type="Pfam" id="PF02515">
    <property type="entry name" value="CoA_transf_3"/>
    <property type="match status" value="1"/>
</dbReference>
<dbReference type="Gene3D" id="3.40.50.10540">
    <property type="entry name" value="Crotonobetainyl-coa:carnitine coa-transferase, domain 1"/>
    <property type="match status" value="1"/>
</dbReference>
<dbReference type="SUPFAM" id="SSF89796">
    <property type="entry name" value="CoA-transferase family III (CaiB/BaiF)"/>
    <property type="match status" value="1"/>
</dbReference>
<evidence type="ECO:0000256" key="1">
    <source>
        <dbReference type="ARBA" id="ARBA00022679"/>
    </source>
</evidence>
<evidence type="ECO:0000313" key="3">
    <source>
        <dbReference type="Proteomes" id="UP000276254"/>
    </source>
</evidence>
<dbReference type="Proteomes" id="UP000276254">
    <property type="component" value="Plasmid unnamed1"/>
</dbReference>
<dbReference type="GO" id="GO:0008410">
    <property type="term" value="F:CoA-transferase activity"/>
    <property type="evidence" value="ECO:0007669"/>
    <property type="project" value="TreeGrafter"/>
</dbReference>
<organism evidence="2 3">
    <name type="scientific">Sphingomonas paeninsulae</name>
    <dbReference type="NCBI Taxonomy" id="2319844"/>
    <lineage>
        <taxon>Bacteria</taxon>
        <taxon>Pseudomonadati</taxon>
        <taxon>Pseudomonadota</taxon>
        <taxon>Alphaproteobacteria</taxon>
        <taxon>Sphingomonadales</taxon>
        <taxon>Sphingomonadaceae</taxon>
        <taxon>Sphingomonas</taxon>
    </lineage>
</organism>
<keyword evidence="3" id="KW-1185">Reference proteome</keyword>
<protein>
    <submittedName>
        <fullName evidence="2">CoA transferase</fullName>
    </submittedName>
</protein>